<accession>A9VCH7</accession>
<organism evidence="2 3">
    <name type="scientific">Monosiga brevicollis</name>
    <name type="common">Choanoflagellate</name>
    <dbReference type="NCBI Taxonomy" id="81824"/>
    <lineage>
        <taxon>Eukaryota</taxon>
        <taxon>Choanoflagellata</taxon>
        <taxon>Craspedida</taxon>
        <taxon>Salpingoecidae</taxon>
        <taxon>Monosiga</taxon>
    </lineage>
</organism>
<dbReference type="Proteomes" id="UP000001357">
    <property type="component" value="Unassembled WGS sequence"/>
</dbReference>
<feature type="compositionally biased region" description="Low complexity" evidence="1">
    <location>
        <begin position="229"/>
        <end position="240"/>
    </location>
</feature>
<dbReference type="AlphaFoldDB" id="A9VCH7"/>
<dbReference type="GeneID" id="5895668"/>
<evidence type="ECO:0000313" key="2">
    <source>
        <dbReference type="EMBL" id="EDQ84785.1"/>
    </source>
</evidence>
<dbReference type="InParanoid" id="A9VCH7"/>
<feature type="region of interest" description="Disordered" evidence="1">
    <location>
        <begin position="138"/>
        <end position="171"/>
    </location>
</feature>
<evidence type="ECO:0000256" key="1">
    <source>
        <dbReference type="SAM" id="MobiDB-lite"/>
    </source>
</evidence>
<feature type="compositionally biased region" description="Low complexity" evidence="1">
    <location>
        <begin position="146"/>
        <end position="161"/>
    </location>
</feature>
<gene>
    <name evidence="2" type="ORF">MONBRDRAFT_39139</name>
</gene>
<sequence length="689" mass="75714">MAASGHRSVASVEAVDRFCRRNMPDAMRRRQLPPELGVVRLDHAPKLFPRWLLLDDQALRVVQQQPKSLDLLCTLDSVADVEIVAGEPLPDFVRSQFDVAACLQVRLHLCPSTTPTQPPAPMTHAVDSSRSYQALLYSSNPEPGARRPAPSVSVSSASSSPDLRRHISTRSLNSSPLTILNGHVHRSASGGATSPHLQRVRPAPIVTSAARAVAASRSTMSAGANFTVPTSSASQPSSPRWSRRSDQTSNSPTHAFFAEQQKDLTQFSRRLSADLNNAPHSSTARLFRSRKSMSPSASTGSLRALDRDSATNPSAFHHRTDAARPGRGSASGSHMAHAFLAPGDERALQPVDYVDLFLPHHSAPRFVALLRKMCFWRWIQQSAPATSSSPTVPSQVGATLAEGDPATDFARLWQPLMSGSKSFEQRVACYSALVEACQSRENLRIIFWTHNDCAARLLAQLDRLLHMPHLSREDAATMEGADKVADALEEAAAILHLVVICVRGSQSLLGKARALVSAPVADCLDVVLHTLLQPVPYVVMLPRHQEVQDQATDLLQGVIELLASLADLELDTLEPANGNLVNFGREYLRRLLRRHRAQLWPMINLARKSLLKCCKRSEGLHPTSRRFLRAHLRLGFLQIALPEVGPERSPDDRANLQELRHRLQALELPDDMRASGVLVNRCHEVIQLL</sequence>
<dbReference type="RefSeq" id="XP_001750435.1">
    <property type="nucleotide sequence ID" value="XM_001750383.1"/>
</dbReference>
<feature type="compositionally biased region" description="Polar residues" evidence="1">
    <location>
        <begin position="273"/>
        <end position="284"/>
    </location>
</feature>
<feature type="region of interest" description="Disordered" evidence="1">
    <location>
        <begin position="224"/>
        <end position="251"/>
    </location>
</feature>
<name>A9VCH7_MONBE</name>
<evidence type="ECO:0000313" key="3">
    <source>
        <dbReference type="Proteomes" id="UP000001357"/>
    </source>
</evidence>
<feature type="region of interest" description="Disordered" evidence="1">
    <location>
        <begin position="273"/>
        <end position="334"/>
    </location>
</feature>
<reference evidence="2 3" key="1">
    <citation type="journal article" date="2008" name="Nature">
        <title>The genome of the choanoflagellate Monosiga brevicollis and the origin of metazoans.</title>
        <authorList>
            <consortium name="JGI Sequencing"/>
            <person name="King N."/>
            <person name="Westbrook M.J."/>
            <person name="Young S.L."/>
            <person name="Kuo A."/>
            <person name="Abedin M."/>
            <person name="Chapman J."/>
            <person name="Fairclough S."/>
            <person name="Hellsten U."/>
            <person name="Isogai Y."/>
            <person name="Letunic I."/>
            <person name="Marr M."/>
            <person name="Pincus D."/>
            <person name="Putnam N."/>
            <person name="Rokas A."/>
            <person name="Wright K.J."/>
            <person name="Zuzow R."/>
            <person name="Dirks W."/>
            <person name="Good M."/>
            <person name="Goodstein D."/>
            <person name="Lemons D."/>
            <person name="Li W."/>
            <person name="Lyons J.B."/>
            <person name="Morris A."/>
            <person name="Nichols S."/>
            <person name="Richter D.J."/>
            <person name="Salamov A."/>
            <person name="Bork P."/>
            <person name="Lim W.A."/>
            <person name="Manning G."/>
            <person name="Miller W.T."/>
            <person name="McGinnis W."/>
            <person name="Shapiro H."/>
            <person name="Tjian R."/>
            <person name="Grigoriev I.V."/>
            <person name="Rokhsar D."/>
        </authorList>
    </citation>
    <scope>NUCLEOTIDE SEQUENCE [LARGE SCALE GENOMIC DNA]</scope>
    <source>
        <strain evidence="3">MX1 / ATCC 50154</strain>
    </source>
</reference>
<feature type="compositionally biased region" description="Polar residues" evidence="1">
    <location>
        <begin position="292"/>
        <end position="301"/>
    </location>
</feature>
<dbReference type="KEGG" id="mbr:MONBRDRAFT_39139"/>
<proteinExistence type="predicted"/>
<keyword evidence="3" id="KW-1185">Reference proteome</keyword>
<dbReference type="EMBL" id="CH991581">
    <property type="protein sequence ID" value="EDQ84785.1"/>
    <property type="molecule type" value="Genomic_DNA"/>
</dbReference>
<protein>
    <submittedName>
        <fullName evidence="2">Uncharacterized protein</fullName>
    </submittedName>
</protein>